<comment type="caution">
    <text evidence="4">The sequence shown here is derived from an EMBL/GenBank/DDBJ whole genome shotgun (WGS) entry which is preliminary data.</text>
</comment>
<keyword evidence="2" id="KW-0472">Membrane</keyword>
<protein>
    <recommendedName>
        <fullName evidence="3">Peptidase C45 hydrolase domain-containing protein</fullName>
    </recommendedName>
</protein>
<dbReference type="NCBIfam" id="NF040521">
    <property type="entry name" value="C45_proenzyme"/>
    <property type="match status" value="1"/>
</dbReference>
<accession>A0A7V6A2C4</accession>
<evidence type="ECO:0000256" key="2">
    <source>
        <dbReference type="SAM" id="Phobius"/>
    </source>
</evidence>
<dbReference type="AlphaFoldDB" id="A0A7V6A2C4"/>
<reference evidence="4" key="1">
    <citation type="journal article" date="2020" name="mSystems">
        <title>Genome- and Community-Level Interaction Insights into Carbon Utilization and Element Cycling Functions of Hydrothermarchaeota in Hydrothermal Sediment.</title>
        <authorList>
            <person name="Zhou Z."/>
            <person name="Liu Y."/>
            <person name="Xu W."/>
            <person name="Pan J."/>
            <person name="Luo Z.H."/>
            <person name="Li M."/>
        </authorList>
    </citation>
    <scope>NUCLEOTIDE SEQUENCE [LARGE SCALE GENOMIC DNA]</scope>
    <source>
        <strain evidence="4">SpSt-767</strain>
    </source>
</reference>
<gene>
    <name evidence="4" type="ORF">ENV52_03070</name>
</gene>
<dbReference type="InterPro" id="IPR047794">
    <property type="entry name" value="C45_proenzyme-like"/>
</dbReference>
<name>A0A7V6A2C4_9BACT</name>
<evidence type="ECO:0000259" key="3">
    <source>
        <dbReference type="Pfam" id="PF03417"/>
    </source>
</evidence>
<proteinExistence type="predicted"/>
<organism evidence="4">
    <name type="scientific">Desulfobacca acetoxidans</name>
    <dbReference type="NCBI Taxonomy" id="60893"/>
    <lineage>
        <taxon>Bacteria</taxon>
        <taxon>Pseudomonadati</taxon>
        <taxon>Thermodesulfobacteriota</taxon>
        <taxon>Desulfobaccia</taxon>
        <taxon>Desulfobaccales</taxon>
        <taxon>Desulfobaccaceae</taxon>
        <taxon>Desulfobacca</taxon>
    </lineage>
</organism>
<evidence type="ECO:0000313" key="4">
    <source>
        <dbReference type="EMBL" id="HHS28666.1"/>
    </source>
</evidence>
<dbReference type="Gene3D" id="3.60.60.10">
    <property type="entry name" value="Penicillin V Acylase, Chain A"/>
    <property type="match status" value="1"/>
</dbReference>
<keyword evidence="2" id="KW-1133">Transmembrane helix</keyword>
<dbReference type="InterPro" id="IPR047803">
    <property type="entry name" value="DCD1A/B-like"/>
</dbReference>
<dbReference type="PANTHER" id="PTHR35190">
    <property type="entry name" value="PROTEIN DCD1B"/>
    <property type="match status" value="1"/>
</dbReference>
<feature type="region of interest" description="Disordered" evidence="1">
    <location>
        <begin position="1"/>
        <end position="27"/>
    </location>
</feature>
<dbReference type="InterPro" id="IPR005079">
    <property type="entry name" value="Peptidase_C45_hydrolase"/>
</dbReference>
<feature type="transmembrane region" description="Helical" evidence="2">
    <location>
        <begin position="71"/>
        <end position="92"/>
    </location>
</feature>
<dbReference type="Pfam" id="PF03417">
    <property type="entry name" value="AAT"/>
    <property type="match status" value="1"/>
</dbReference>
<feature type="compositionally biased region" description="Polar residues" evidence="1">
    <location>
        <begin position="13"/>
        <end position="23"/>
    </location>
</feature>
<evidence type="ECO:0000256" key="1">
    <source>
        <dbReference type="SAM" id="MobiDB-lite"/>
    </source>
</evidence>
<keyword evidence="2" id="KW-0812">Transmembrane</keyword>
<dbReference type="PANTHER" id="PTHR35190:SF2">
    <property type="entry name" value="PROTEIN DCD1B"/>
    <property type="match status" value="1"/>
</dbReference>
<dbReference type="EMBL" id="DTGR01000046">
    <property type="protein sequence ID" value="HHS28666.1"/>
    <property type="molecule type" value="Genomic_DNA"/>
</dbReference>
<sequence>MAAGAAAGRFFSEKTTPQSQGKQVLSPPCAAAPPTIPRIIELTGSPGEQGRLHGELLAGEIRLVRRAILKYFAGFTLYCGALPLLAFLQGLARLSCWRYIPSRIREELQGLASGAQVGLPLILLINVLDDLANNWPSCSALAVGEGLTSRGVYLAGRNLDYPVFVDVLVALQTLFRITPDEGVSLVSLAWPGYAGVLTGMNQAGVSLAQLTSMCRDHTLKGLPAGLRNRLALELRTSVRGIAASLLAVPATIGNNILLAGAREALVLELSPHQSAVRRPANGLITATNHFQSQEMSGVKGVFFPRPPLAVLDPYHFTEACSQARAARLQALASRRSLVPRDLQVFLADPAVANAGTVSSVIFDPAELSLWVAQKRHPPVSQGDYVHLLPWGGNR</sequence>
<feature type="domain" description="Peptidase C45 hydrolase" evidence="3">
    <location>
        <begin position="172"/>
        <end position="299"/>
    </location>
</feature>